<evidence type="ECO:0000256" key="5">
    <source>
        <dbReference type="ARBA" id="ARBA00022825"/>
    </source>
</evidence>
<dbReference type="PANTHER" id="PTHR42776:SF13">
    <property type="entry name" value="DIPEPTIDYL-PEPTIDASE 5"/>
    <property type="match status" value="1"/>
</dbReference>
<dbReference type="GO" id="GO:0006508">
    <property type="term" value="P:proteolysis"/>
    <property type="evidence" value="ECO:0007669"/>
    <property type="project" value="UniProtKB-KW"/>
</dbReference>
<evidence type="ECO:0000256" key="3">
    <source>
        <dbReference type="ARBA" id="ARBA00022729"/>
    </source>
</evidence>
<sequence>MRFPLLLLGTAIAASATAAPRGFTVEDLVKMERVGSPVLSPDASRVVYTVRSTDLDKNRGNTQLWLLDLRTPKAAPVRLTQAAASSTDPEWAPDGQSIYFLSGRSGSSQVWRLPLSGGEASKVTDLPLDVDNFRLSPQGDRLLFSMAVFRDCADLACSKTRLDDLAKVKASGKVYDKLFVRHWDTWADGRNNVLYSAPIDTSGKVSVQPVSLSGKLDGDVPSKPFGDHDEYHFSPDGKTVAFSARIAGKTEAWSTNFDVYTVPATGGEPTNLTADNKAWDTKAIYSPDGKTLAYVAMDKPTFEADRFHLVLIDVATGKKRTVADNWDRSIADFRWAPDSKSVLALADDIGQHRLFSIDTANGKVSAVTGKGYVAGFDVAKDTIVMAHASLTAGAQLYKFKLGGSADKAEQLTHLNEAALADVKFGEFEQFSFTGANGETVYGHVMKPWNAQPGQKYPIAFLVHGGPQGSFGNSWSYRWNPQVYAGAGYATVFIDFHGSTGYGQKFTDSISGDWGGKPLEDLQKGLAAAVAKYPWLDRENSCALGASYGGYMMNWIQGSWSDGFKCIVNHDGVFDTRGMGFSTEEIWFTEWENGGAYFDVPQNYEKFNPALKVKNWKTPMLVVQGDMDFRIPTAQGLGAFTALQRQGIPSKLLFFPDENHWVLKPANSVLWHHTVIDWLNTYIKK</sequence>
<comment type="caution">
    <text evidence="8">The sequence shown here is derived from an EMBL/GenBank/DDBJ whole genome shotgun (WGS) entry which is preliminary data.</text>
</comment>
<feature type="signal peptide" evidence="6">
    <location>
        <begin position="1"/>
        <end position="18"/>
    </location>
</feature>
<comment type="similarity">
    <text evidence="1">Belongs to the peptidase S9C family.</text>
</comment>
<evidence type="ECO:0000259" key="7">
    <source>
        <dbReference type="Pfam" id="PF00326"/>
    </source>
</evidence>
<dbReference type="InterPro" id="IPR011659">
    <property type="entry name" value="WD40"/>
</dbReference>
<dbReference type="InterPro" id="IPR011042">
    <property type="entry name" value="6-blade_b-propeller_TolB-like"/>
</dbReference>
<keyword evidence="4" id="KW-0378">Hydrolase</keyword>
<reference evidence="8 9" key="1">
    <citation type="submission" date="2019-11" db="EMBL/GenBank/DDBJ databases">
        <title>Novel species isolated from a subtropical stream in China.</title>
        <authorList>
            <person name="Lu H."/>
        </authorList>
    </citation>
    <scope>NUCLEOTIDE SEQUENCE [LARGE SCALE GENOMIC DNA]</scope>
    <source>
        <strain evidence="8 9">FT80W</strain>
    </source>
</reference>
<organism evidence="8 9">
    <name type="scientific">Duganella guangzhouensis</name>
    <dbReference type="NCBI Taxonomy" id="2666084"/>
    <lineage>
        <taxon>Bacteria</taxon>
        <taxon>Pseudomonadati</taxon>
        <taxon>Pseudomonadota</taxon>
        <taxon>Betaproteobacteria</taxon>
        <taxon>Burkholderiales</taxon>
        <taxon>Oxalobacteraceae</taxon>
        <taxon>Telluria group</taxon>
        <taxon>Duganella</taxon>
    </lineage>
</organism>
<dbReference type="SUPFAM" id="SSF82171">
    <property type="entry name" value="DPP6 N-terminal domain-like"/>
    <property type="match status" value="1"/>
</dbReference>
<dbReference type="Proteomes" id="UP000433309">
    <property type="component" value="Unassembled WGS sequence"/>
</dbReference>
<proteinExistence type="inferred from homology"/>
<evidence type="ECO:0000256" key="4">
    <source>
        <dbReference type="ARBA" id="ARBA00022801"/>
    </source>
</evidence>
<keyword evidence="9" id="KW-1185">Reference proteome</keyword>
<dbReference type="RefSeq" id="WP_154382803.1">
    <property type="nucleotide sequence ID" value="NZ_WKJK01000020.1"/>
</dbReference>
<evidence type="ECO:0000256" key="2">
    <source>
        <dbReference type="ARBA" id="ARBA00022670"/>
    </source>
</evidence>
<evidence type="ECO:0000256" key="6">
    <source>
        <dbReference type="SAM" id="SignalP"/>
    </source>
</evidence>
<dbReference type="InterPro" id="IPR029058">
    <property type="entry name" value="AB_hydrolase_fold"/>
</dbReference>
<accession>A0A6I2L9R4</accession>
<dbReference type="InterPro" id="IPR001375">
    <property type="entry name" value="Peptidase_S9_cat"/>
</dbReference>
<dbReference type="Gene3D" id="3.40.50.1820">
    <property type="entry name" value="alpha/beta hydrolase"/>
    <property type="match status" value="1"/>
</dbReference>
<dbReference type="FunFam" id="3.40.50.1820:FF:000028">
    <property type="entry name" value="S9 family peptidase"/>
    <property type="match status" value="1"/>
</dbReference>
<dbReference type="AlphaFoldDB" id="A0A6I2L9R4"/>
<dbReference type="SUPFAM" id="SSF53474">
    <property type="entry name" value="alpha/beta-Hydrolases"/>
    <property type="match status" value="1"/>
</dbReference>
<dbReference type="EMBL" id="WKJK01000020">
    <property type="protein sequence ID" value="MRW93927.1"/>
    <property type="molecule type" value="Genomic_DNA"/>
</dbReference>
<evidence type="ECO:0000313" key="8">
    <source>
        <dbReference type="EMBL" id="MRW93927.1"/>
    </source>
</evidence>
<dbReference type="PANTHER" id="PTHR42776">
    <property type="entry name" value="SERINE PEPTIDASE S9 FAMILY MEMBER"/>
    <property type="match status" value="1"/>
</dbReference>
<keyword evidence="2" id="KW-0645">Protease</keyword>
<evidence type="ECO:0000313" key="9">
    <source>
        <dbReference type="Proteomes" id="UP000433309"/>
    </source>
</evidence>
<dbReference type="GO" id="GO:0004252">
    <property type="term" value="F:serine-type endopeptidase activity"/>
    <property type="evidence" value="ECO:0007669"/>
    <property type="project" value="TreeGrafter"/>
</dbReference>
<feature type="chain" id="PRO_5026299330" evidence="6">
    <location>
        <begin position="19"/>
        <end position="684"/>
    </location>
</feature>
<evidence type="ECO:0000256" key="1">
    <source>
        <dbReference type="ARBA" id="ARBA00010040"/>
    </source>
</evidence>
<name>A0A6I2L9R4_9BURK</name>
<feature type="domain" description="Peptidase S9 prolyl oligopeptidase catalytic" evidence="7">
    <location>
        <begin position="474"/>
        <end position="683"/>
    </location>
</feature>
<gene>
    <name evidence="8" type="ORF">GJ699_28450</name>
</gene>
<dbReference type="Pfam" id="PF00326">
    <property type="entry name" value="Peptidase_S9"/>
    <property type="match status" value="1"/>
</dbReference>
<keyword evidence="3 6" id="KW-0732">Signal</keyword>
<dbReference type="Pfam" id="PF07676">
    <property type="entry name" value="PD40"/>
    <property type="match status" value="3"/>
</dbReference>
<protein>
    <submittedName>
        <fullName evidence="8">Prolyl oligopeptidase family serine peptidase</fullName>
    </submittedName>
</protein>
<keyword evidence="5" id="KW-0720">Serine protease</keyword>
<dbReference type="Gene3D" id="2.120.10.30">
    <property type="entry name" value="TolB, C-terminal domain"/>
    <property type="match status" value="2"/>
</dbReference>